<dbReference type="PROSITE" id="PS51257">
    <property type="entry name" value="PROKAR_LIPOPROTEIN"/>
    <property type="match status" value="1"/>
</dbReference>
<evidence type="ECO:0000313" key="2">
    <source>
        <dbReference type="EMBL" id="AIA55540.1"/>
    </source>
</evidence>
<sequence>MQRIFRSSHRAGMLIALTVGLLAGCSAKYGTQVPSMPISMGQAQAQANISQAGINVSRQFVTAWEAAKSNMKNSLEQCSLAAGSGYGSQQHCWQRMQTQATNYADQFAGMTVGGLTPAQERSFSLAQQAAVNFFHLSGSYASDCSISTQSCLHNNDLRMRMNAERKAVDDYLMHASVVPSQGNSLRYENNAVNDNLEQLQNPNMVPPAANRPAINASNQ</sequence>
<dbReference type="RefSeq" id="WP_004872684.1">
    <property type="nucleotide sequence ID" value="NZ_CP005986.1"/>
</dbReference>
<reference evidence="2 3" key="1">
    <citation type="journal article" date="2009" name="J. Bacteriol.">
        <title>Draft genome sequence of the extremely acidophilic bacterium Acidithiobacillus caldus ATCC 51756 reveals metabolic versatility in the genus Acidithiobacillus.</title>
        <authorList>
            <person name="Valdes J."/>
            <person name="Quatrini R."/>
            <person name="Hallberg K."/>
            <person name="Dopson M."/>
            <person name="Valenzuela P.D."/>
            <person name="Holmes D.S."/>
        </authorList>
    </citation>
    <scope>NUCLEOTIDE SEQUENCE [LARGE SCALE GENOMIC DNA]</scope>
    <source>
        <strain evidence="3">ATCC 51756 / DSM 8584 / KU</strain>
    </source>
</reference>
<feature type="region of interest" description="Disordered" evidence="1">
    <location>
        <begin position="200"/>
        <end position="219"/>
    </location>
</feature>
<gene>
    <name evidence="2" type="ORF">Acaty_c1680</name>
</gene>
<dbReference type="KEGG" id="acz:Acaty_c1680"/>
<dbReference type="AlphaFoldDB" id="A0A059ZV94"/>
<name>A0A059ZV94_ACICK</name>
<evidence type="ECO:0000313" key="3">
    <source>
        <dbReference type="Proteomes" id="UP000005522"/>
    </source>
</evidence>
<proteinExistence type="predicted"/>
<dbReference type="GeneID" id="92931795"/>
<dbReference type="HOGENOM" id="CLU_1259191_0_0_6"/>
<dbReference type="EMBL" id="CP005986">
    <property type="protein sequence ID" value="AIA55540.1"/>
    <property type="molecule type" value="Genomic_DNA"/>
</dbReference>
<accession>A0A059ZV94</accession>
<organism evidence="2 3">
    <name type="scientific">Acidithiobacillus caldus (strain ATCC 51756 / DSM 8584 / KU)</name>
    <dbReference type="NCBI Taxonomy" id="637389"/>
    <lineage>
        <taxon>Bacteria</taxon>
        <taxon>Pseudomonadati</taxon>
        <taxon>Pseudomonadota</taxon>
        <taxon>Acidithiobacillia</taxon>
        <taxon>Acidithiobacillales</taxon>
        <taxon>Acidithiobacillaceae</taxon>
        <taxon>Acidithiobacillus</taxon>
    </lineage>
</organism>
<evidence type="ECO:0000256" key="1">
    <source>
        <dbReference type="SAM" id="MobiDB-lite"/>
    </source>
</evidence>
<dbReference type="eggNOG" id="ENOG5031FJC">
    <property type="taxonomic scope" value="Bacteria"/>
</dbReference>
<evidence type="ECO:0008006" key="4">
    <source>
        <dbReference type="Google" id="ProtNLM"/>
    </source>
</evidence>
<dbReference type="Proteomes" id="UP000005522">
    <property type="component" value="Chromosome"/>
</dbReference>
<protein>
    <recommendedName>
        <fullName evidence="4">Lipoprotein</fullName>
    </recommendedName>
</protein>